<sequence length="436" mass="47017">MNSVRRARMGTAAGKKIDALEAKRPRHRGSFAMRCEIFPRLLDTAGGGPSMSALRYASQRDQFTRLPKATSRSCVGWMYREERGPLAGPFTPRIWRRAGRRGVAENPCAAEKGDGRRNTRRQARARPAENPDARVPFAAENMTTASLQLAAEATARTLRDACRSAKQDLLLARPQEAAAACQRALGWASSTPGLRAADAAARHHIAQLWVVYLAALSYTPSFRKTRDMIAASEAAAGEDEEEVGRDDGAAAEGLRRAAAEELADVWTCVVAGYNGVPGEVDEDVVVAGTAEDTAARRDYERLVELYVLHVLPPLGDWSGARQFLAYNDLLPKDRLLQITATGDPEGFGKCLGGEQGKRKIAVDVPEVRKPGVAAQSTEVPGGTREGVSAHVASTALGVFVLGLLLLVLLRKPAGRNVLARIWIKLVETARMGFSGV</sequence>
<feature type="region of interest" description="Disordered" evidence="1">
    <location>
        <begin position="103"/>
        <end position="134"/>
    </location>
</feature>
<evidence type="ECO:0000256" key="1">
    <source>
        <dbReference type="SAM" id="MobiDB-lite"/>
    </source>
</evidence>
<accession>A0A8H8A224</accession>
<keyword evidence="2" id="KW-0812">Transmembrane</keyword>
<evidence type="ECO:0000256" key="2">
    <source>
        <dbReference type="SAM" id="Phobius"/>
    </source>
</evidence>
<feature type="transmembrane region" description="Helical" evidence="2">
    <location>
        <begin position="387"/>
        <end position="409"/>
    </location>
</feature>
<keyword evidence="4" id="KW-1185">Reference proteome</keyword>
<gene>
    <name evidence="3" type="ORF">BJ554DRAFT_6327</name>
</gene>
<dbReference type="OrthoDB" id="3981028at2759"/>
<name>A0A8H8A224_9FUNG</name>
<reference evidence="3 4" key="1">
    <citation type="journal article" name="Sci. Rep.">
        <title>Genome-scale phylogenetic analyses confirm Olpidium as the closest living zoosporic fungus to the non-flagellated, terrestrial fungi.</title>
        <authorList>
            <person name="Chang Y."/>
            <person name="Rochon D."/>
            <person name="Sekimoto S."/>
            <person name="Wang Y."/>
            <person name="Chovatia M."/>
            <person name="Sandor L."/>
            <person name="Salamov A."/>
            <person name="Grigoriev I.V."/>
            <person name="Stajich J.E."/>
            <person name="Spatafora J.W."/>
        </authorList>
    </citation>
    <scope>NUCLEOTIDE SEQUENCE [LARGE SCALE GENOMIC DNA]</scope>
    <source>
        <strain evidence="3">S191</strain>
    </source>
</reference>
<organism evidence="3 4">
    <name type="scientific">Olpidium bornovanus</name>
    <dbReference type="NCBI Taxonomy" id="278681"/>
    <lineage>
        <taxon>Eukaryota</taxon>
        <taxon>Fungi</taxon>
        <taxon>Fungi incertae sedis</taxon>
        <taxon>Olpidiomycota</taxon>
        <taxon>Olpidiomycotina</taxon>
        <taxon>Olpidiomycetes</taxon>
        <taxon>Olpidiales</taxon>
        <taxon>Olpidiaceae</taxon>
        <taxon>Olpidium</taxon>
    </lineage>
</organism>
<comment type="caution">
    <text evidence="3">The sequence shown here is derived from an EMBL/GenBank/DDBJ whole genome shotgun (WGS) entry which is preliminary data.</text>
</comment>
<keyword evidence="2" id="KW-1133">Transmembrane helix</keyword>
<dbReference type="AlphaFoldDB" id="A0A8H8A224"/>
<dbReference type="EMBL" id="JAEFCI010000394">
    <property type="protein sequence ID" value="KAG5463579.1"/>
    <property type="molecule type" value="Genomic_DNA"/>
</dbReference>
<dbReference type="Proteomes" id="UP000673691">
    <property type="component" value="Unassembled WGS sequence"/>
</dbReference>
<protein>
    <submittedName>
        <fullName evidence="3">Uncharacterized protein</fullName>
    </submittedName>
</protein>
<evidence type="ECO:0000313" key="3">
    <source>
        <dbReference type="EMBL" id="KAG5463579.1"/>
    </source>
</evidence>
<proteinExistence type="predicted"/>
<evidence type="ECO:0000313" key="4">
    <source>
        <dbReference type="Proteomes" id="UP000673691"/>
    </source>
</evidence>
<keyword evidence="2" id="KW-0472">Membrane</keyword>